<feature type="chain" id="PRO_5034717287" evidence="14">
    <location>
        <begin position="22"/>
        <end position="1008"/>
    </location>
</feature>
<dbReference type="Pfam" id="PF01839">
    <property type="entry name" value="FG-GAP"/>
    <property type="match status" value="2"/>
</dbReference>
<feature type="repeat" description="FG-GAP" evidence="13">
    <location>
        <begin position="350"/>
        <end position="405"/>
    </location>
</feature>
<feature type="domain" description="Integrin alpha third immunoglobulin-like" evidence="17">
    <location>
        <begin position="737"/>
        <end position="937"/>
    </location>
</feature>
<dbReference type="GO" id="GO:0005178">
    <property type="term" value="F:integrin binding"/>
    <property type="evidence" value="ECO:0007669"/>
    <property type="project" value="TreeGrafter"/>
</dbReference>
<evidence type="ECO:0000256" key="7">
    <source>
        <dbReference type="ARBA" id="ARBA00022989"/>
    </source>
</evidence>
<evidence type="ECO:0000256" key="13">
    <source>
        <dbReference type="PROSITE-ProRule" id="PRU00803"/>
    </source>
</evidence>
<keyword evidence="5" id="KW-0677">Repeat</keyword>
<evidence type="ECO:0000256" key="12">
    <source>
        <dbReference type="ARBA" id="ARBA00023180"/>
    </source>
</evidence>
<dbReference type="GO" id="GO:0098609">
    <property type="term" value="P:cell-cell adhesion"/>
    <property type="evidence" value="ECO:0007669"/>
    <property type="project" value="TreeGrafter"/>
</dbReference>
<keyword evidence="7 14" id="KW-1133">Transmembrane helix</keyword>
<dbReference type="InterPro" id="IPR048285">
    <property type="entry name" value="Integrin_alpha_Ig-like_2"/>
</dbReference>
<dbReference type="InterPro" id="IPR032695">
    <property type="entry name" value="Integrin_dom_sf"/>
</dbReference>
<dbReference type="Pfam" id="PF08441">
    <property type="entry name" value="Integrin_A_Ig_1"/>
    <property type="match status" value="1"/>
</dbReference>
<dbReference type="InterPro" id="IPR000413">
    <property type="entry name" value="Integrin_alpha"/>
</dbReference>
<dbReference type="AlphaFoldDB" id="A0A8C1RRZ2"/>
<evidence type="ECO:0000313" key="19">
    <source>
        <dbReference type="Proteomes" id="UP000694427"/>
    </source>
</evidence>
<dbReference type="SUPFAM" id="SSF69318">
    <property type="entry name" value="Integrin alpha N-terminal domain"/>
    <property type="match status" value="1"/>
</dbReference>
<dbReference type="InterPro" id="IPR013519">
    <property type="entry name" value="Int_alpha_beta-p"/>
</dbReference>
<comment type="subcellular location">
    <subcellularLocation>
        <location evidence="1 14">Membrane</location>
        <topology evidence="1 14">Single-pass type I membrane protein</topology>
    </subcellularLocation>
</comment>
<dbReference type="Proteomes" id="UP000694427">
    <property type="component" value="Unplaced"/>
</dbReference>
<dbReference type="InterPro" id="IPR013517">
    <property type="entry name" value="FG-GAP"/>
</dbReference>
<protein>
    <submittedName>
        <fullName evidence="18">Integrin, alpha 3b</fullName>
    </submittedName>
</protein>
<dbReference type="PANTHER" id="PTHR23220:SF89">
    <property type="entry name" value="INTEGRIN ALPHA-3"/>
    <property type="match status" value="1"/>
</dbReference>
<dbReference type="GO" id="GO:0007229">
    <property type="term" value="P:integrin-mediated signaling pathway"/>
    <property type="evidence" value="ECO:0007669"/>
    <property type="project" value="UniProtKB-KW"/>
</dbReference>
<evidence type="ECO:0000256" key="4">
    <source>
        <dbReference type="ARBA" id="ARBA00022729"/>
    </source>
</evidence>
<comment type="similarity">
    <text evidence="2 14">Belongs to the integrin alpha chain family.</text>
</comment>
<feature type="repeat" description="FG-GAP" evidence="13">
    <location>
        <begin position="288"/>
        <end position="349"/>
    </location>
</feature>
<keyword evidence="4 14" id="KW-0732">Signal</keyword>
<feature type="domain" description="Integrin alpha second immunoglobulin-like" evidence="16">
    <location>
        <begin position="571"/>
        <end position="720"/>
    </location>
</feature>
<keyword evidence="19" id="KW-1185">Reference proteome</keyword>
<evidence type="ECO:0000256" key="5">
    <source>
        <dbReference type="ARBA" id="ARBA00022737"/>
    </source>
</evidence>
<dbReference type="Ensembl" id="ENSCCRT00010132710.1">
    <property type="protein sequence ID" value="ENSCCRP00010119500.1"/>
    <property type="gene ID" value="ENSCCRG00010052262.1"/>
</dbReference>
<evidence type="ECO:0000313" key="18">
    <source>
        <dbReference type="Ensembl" id="ENSCCRP00010119500.1"/>
    </source>
</evidence>
<dbReference type="GO" id="GO:0007160">
    <property type="term" value="P:cell-matrix adhesion"/>
    <property type="evidence" value="ECO:0007669"/>
    <property type="project" value="TreeGrafter"/>
</dbReference>
<dbReference type="PRINTS" id="PR01185">
    <property type="entry name" value="INTEGRINA"/>
</dbReference>
<dbReference type="InterPro" id="IPR013649">
    <property type="entry name" value="Integrin_alpha_Ig-like_1"/>
</dbReference>
<evidence type="ECO:0000259" key="16">
    <source>
        <dbReference type="Pfam" id="PF20805"/>
    </source>
</evidence>
<evidence type="ECO:0000256" key="1">
    <source>
        <dbReference type="ARBA" id="ARBA00004479"/>
    </source>
</evidence>
<dbReference type="Gene3D" id="2.60.40.1530">
    <property type="entry name" value="ntegrin, alpha v. Chain A, domain 4"/>
    <property type="match status" value="1"/>
</dbReference>
<evidence type="ECO:0000256" key="9">
    <source>
        <dbReference type="ARBA" id="ARBA00023136"/>
    </source>
</evidence>
<name>A0A8C1RRZ2_CYPCA</name>
<dbReference type="Pfam" id="PF20806">
    <property type="entry name" value="Integrin_A_Ig_3"/>
    <property type="match status" value="1"/>
</dbReference>
<dbReference type="Gene3D" id="2.130.10.130">
    <property type="entry name" value="Integrin alpha, N-terminal"/>
    <property type="match status" value="1"/>
</dbReference>
<dbReference type="GO" id="GO:0050900">
    <property type="term" value="P:leukocyte migration"/>
    <property type="evidence" value="ECO:0007669"/>
    <property type="project" value="TreeGrafter"/>
</dbReference>
<accession>A0A8C1RRZ2</accession>
<keyword evidence="9 14" id="KW-0472">Membrane</keyword>
<reference evidence="18" key="1">
    <citation type="submission" date="2025-08" db="UniProtKB">
        <authorList>
            <consortium name="Ensembl"/>
        </authorList>
    </citation>
    <scope>IDENTIFICATION</scope>
</reference>
<dbReference type="PANTHER" id="PTHR23220">
    <property type="entry name" value="INTEGRIN ALPHA"/>
    <property type="match status" value="1"/>
</dbReference>
<keyword evidence="6 14" id="KW-0130">Cell adhesion</keyword>
<dbReference type="Gene3D" id="2.60.40.1510">
    <property type="entry name" value="ntegrin, alpha v. Chain A, domain 3"/>
    <property type="match status" value="1"/>
</dbReference>
<evidence type="ECO:0000259" key="17">
    <source>
        <dbReference type="Pfam" id="PF20806"/>
    </source>
</evidence>
<keyword evidence="11 14" id="KW-0675">Receptor</keyword>
<dbReference type="Gene3D" id="1.20.5.930">
    <property type="entry name" value="Bicelle-embedded integrin alpha(iib) transmembrane segment"/>
    <property type="match status" value="1"/>
</dbReference>
<feature type="transmembrane region" description="Helical" evidence="14">
    <location>
        <begin position="949"/>
        <end position="971"/>
    </location>
</feature>
<keyword evidence="8 14" id="KW-0401">Integrin</keyword>
<dbReference type="InterPro" id="IPR048286">
    <property type="entry name" value="Integrin_alpha_Ig-like_3"/>
</dbReference>
<feature type="signal peptide" evidence="14">
    <location>
        <begin position="1"/>
        <end position="21"/>
    </location>
</feature>
<dbReference type="PROSITE" id="PS51470">
    <property type="entry name" value="FG_GAP"/>
    <property type="match status" value="2"/>
</dbReference>
<evidence type="ECO:0000256" key="8">
    <source>
        <dbReference type="ARBA" id="ARBA00023037"/>
    </source>
</evidence>
<organism evidence="18 19">
    <name type="scientific">Cyprinus carpio</name>
    <name type="common">Common carp</name>
    <dbReference type="NCBI Taxonomy" id="7962"/>
    <lineage>
        <taxon>Eukaryota</taxon>
        <taxon>Metazoa</taxon>
        <taxon>Chordata</taxon>
        <taxon>Craniata</taxon>
        <taxon>Vertebrata</taxon>
        <taxon>Euteleostomi</taxon>
        <taxon>Actinopterygii</taxon>
        <taxon>Neopterygii</taxon>
        <taxon>Teleostei</taxon>
        <taxon>Ostariophysi</taxon>
        <taxon>Cypriniformes</taxon>
        <taxon>Cyprinidae</taxon>
        <taxon>Cyprininae</taxon>
        <taxon>Cyprinus</taxon>
    </lineage>
</organism>
<sequence length="1008" mass="112528">MAGKSLYLCVFVICAIQTITGFNIDVQFPVIKEGKTKGSLFGFSVALHKQTEKTKKNLLLVGAPQEKAQPQLSTFNINETGAVYYCPITIDQHDCGRMDLISPPQSTEMVEGMWLGVTVASQRNGGHVLACGHRYVKKLLGAEEQQRMVGKCYVRGNDLTYDPSDYWQSDTYELCDFNYDQNLEGMCNMGISGGMTENDVYFGTPGSFVWQGTVHMKERDPNSDFPGDTNEITFGKLGEDRLNIYIGYSVVEDIKLLDHSKYTVVTGAPRDSFKGSVILAEKQDLIFNPVMTIPGEQIGSYFGSCLAVTDLNNDDWNDLIVGAPFYFDRYKEEGGAVYIFMNENGSFQEKASLVLKGKKGSGFGFAVAAVGDVNQDGFQDFAVGAPFHDSGKVYIWMGSKNGINKEPSQVKQSIFRMIYLRLARPVIHLAKNFTVAPKIVIPSKCNDSMCIKVTVCFSYTLSSGNKAFRKAITVKYTVDADQNRRGARVRFLNKQSTFTSLLSFSTPACQELNLTSVQFGILLPTVCFLHLKTYLIFSFNVQLIKNWHLTNIYIYIYIYIYNACINFHKECGDDNRCSSNLQLKATFADENHIPFPGQTMEFNSNIKKLVMMVEVTNTPDGGRQAEDAHQAMLNITIPPSLQYSGVRLQSGFDTLVCSANETLICDLGNPFKSNQKVGSFIIIFETSGITLYTEQIESQLQLSTISEQKDLYPVPVTLNVKNTVLTTFSLEKQVIDTSFSGSVIGESAMNSTSDVGSPLEFVFLVRVLGEPLGDLGTLMIDFEWPFEVTNGKWLLYLTEIVITGESESRCVPPGKVVNPLNLTLSDRATKRSKRDLESGYPHAEASVTVLAPRKVSHLLECSKLTAHCMTFSCPLHNTSKQAEIRVRSRVWNSTLLEDYANALRVEVKGQATLRLLTDKPAIRMDNQIREFSVNIDPVLGEETPYEVPLWIIIVAAVAGILLLGIISLILWKCGFFRRASRREMYEAKSQKAEIKFQPSETERLTEEF</sequence>
<dbReference type="Gene3D" id="2.60.40.1460">
    <property type="entry name" value="Integrin domains. Chain A, domain 2"/>
    <property type="match status" value="1"/>
</dbReference>
<dbReference type="InterPro" id="IPR018184">
    <property type="entry name" value="Integrin_alpha_C_CS"/>
</dbReference>
<dbReference type="PROSITE" id="PS00242">
    <property type="entry name" value="INTEGRIN_ALPHA"/>
    <property type="match status" value="1"/>
</dbReference>
<dbReference type="GO" id="GO:0008305">
    <property type="term" value="C:integrin complex"/>
    <property type="evidence" value="ECO:0007669"/>
    <property type="project" value="InterPro"/>
</dbReference>
<dbReference type="SUPFAM" id="SSF69179">
    <property type="entry name" value="Integrin domains"/>
    <property type="match status" value="3"/>
</dbReference>
<dbReference type="FunFam" id="1.20.5.930:FF:000001">
    <property type="entry name" value="Integrin subunit alpha V"/>
    <property type="match status" value="1"/>
</dbReference>
<evidence type="ECO:0000256" key="3">
    <source>
        <dbReference type="ARBA" id="ARBA00022692"/>
    </source>
</evidence>
<dbReference type="InterPro" id="IPR028994">
    <property type="entry name" value="Integrin_alpha_N"/>
</dbReference>
<keyword evidence="10" id="KW-1015">Disulfide bond</keyword>
<dbReference type="SMART" id="SM00191">
    <property type="entry name" value="Int_alpha"/>
    <property type="match status" value="3"/>
</dbReference>
<evidence type="ECO:0000256" key="14">
    <source>
        <dbReference type="RuleBase" id="RU003762"/>
    </source>
</evidence>
<keyword evidence="12" id="KW-0325">Glycoprotein</keyword>
<dbReference type="GO" id="GO:0033627">
    <property type="term" value="P:cell adhesion mediated by integrin"/>
    <property type="evidence" value="ECO:0007669"/>
    <property type="project" value="TreeGrafter"/>
</dbReference>
<keyword evidence="3 14" id="KW-0812">Transmembrane</keyword>
<evidence type="ECO:0000256" key="11">
    <source>
        <dbReference type="ARBA" id="ARBA00023170"/>
    </source>
</evidence>
<proteinExistence type="inferred from homology"/>
<evidence type="ECO:0000259" key="15">
    <source>
        <dbReference type="Pfam" id="PF08441"/>
    </source>
</evidence>
<evidence type="ECO:0000256" key="10">
    <source>
        <dbReference type="ARBA" id="ARBA00023157"/>
    </source>
</evidence>
<dbReference type="Pfam" id="PF20805">
    <property type="entry name" value="Integrin_A_Ig_2"/>
    <property type="match status" value="1"/>
</dbReference>
<dbReference type="GO" id="GO:0009897">
    <property type="term" value="C:external side of plasma membrane"/>
    <property type="evidence" value="ECO:0007669"/>
    <property type="project" value="TreeGrafter"/>
</dbReference>
<evidence type="ECO:0000256" key="2">
    <source>
        <dbReference type="ARBA" id="ARBA00008054"/>
    </source>
</evidence>
<feature type="domain" description="Integrin alpha first immunoglubulin-like" evidence="15">
    <location>
        <begin position="423"/>
        <end position="499"/>
    </location>
</feature>
<evidence type="ECO:0000256" key="6">
    <source>
        <dbReference type="ARBA" id="ARBA00022889"/>
    </source>
</evidence>
<reference evidence="18" key="2">
    <citation type="submission" date="2025-09" db="UniProtKB">
        <authorList>
            <consortium name="Ensembl"/>
        </authorList>
    </citation>
    <scope>IDENTIFICATION</scope>
</reference>